<dbReference type="SUPFAM" id="SSF52540">
    <property type="entry name" value="P-loop containing nucleoside triphosphate hydrolases"/>
    <property type="match status" value="1"/>
</dbReference>
<dbReference type="Pfam" id="PF24883">
    <property type="entry name" value="NPHP3_N"/>
    <property type="match status" value="1"/>
</dbReference>
<keyword evidence="1" id="KW-0677">Repeat</keyword>
<sequence length="1026" mass="115316">MTIQNAGRDIIVNPAPISSAEASIDEVAAWLKGANFRSVYRLSLEARMDDTGSWLVATFEFGEFVRQKGTVVWATGLPGSGKTILASISVEHLEDNFSDRTDVAVIYAFLRYSEKHGLLDVIAGLLAQLVSSHRAAFLHILPTYKRAKKHRDELSCSQAIKLLKSSLNLFSDAFIVIDGLDEVGDAIKDGLLGVLTSLPGHIHILFTCRPLELFMHRYTPEALHIPVQARTKDIEIYVAQRVKESTKLSRILSDNPTVAERFTRLIVEKSKGMFLLARLQMELILERCTTIGSLLRALETLPSGINDMYRATMDRIGSQSEEDVSIAHRAFLWILHARDPLSPQDLQHALTFSYQDMKFLRDNLVSMPVLLSICCGLVAVEDRTEYLGLTKQGEGEEGNGEAKEDVVETGEGKYMVVRFIHYSAKEYLKRFEFPHLPDPHDLLAVTSAACMDEHMATLTAALNWERQFELYTHPAGRLPLLRYALLNWGDHAMICDGRQALNPYIHSFLSKHNAYFLTGPVGNHYVEEVPAGIHLAAAYDLVHLISSRTLVYSTTHGTKTPFHVAAQFGRIAALDALLKGYSGVHVRDEAGRTPLHTNRLTCEVAQRLLGLSPSDVWRAYPLEIVGINAEDHEGDSPIMNLFIYFHFGGFPVEALFDVTTNSGRLLQLFTSHPDFDIDTPDSGGNTLFSRACSFPYSGGVPRFLISSFPNLKIDTKNKRNETPFMRACDSFLEVLVRWFLSRDPGSHKLLQQEDDEGKTTLERIVAYDGRVTARKMDFSDLRIQGQDSGVDRILRVLLERADHVRVARNEHKALPVYELRNSRNQESHTFHVSLKDGTCRYEDERTPLMLLASYRVAVRHLISGNENNPDFINAQDRDGRCALMYTCFFSEEPVGEFGAQSVELLTRCPSLNLHLCDQHGMTAFDYAVYCGKFHALDILLKHQSWNPPTIRNAVITTAQRQNNRPEALAYLLNTQQVQDAFKNDEESRSNITTLIEMLRQRGDCKDLLEGGVDYCVVRDPVDALSA</sequence>
<evidence type="ECO:0000256" key="2">
    <source>
        <dbReference type="PROSITE-ProRule" id="PRU00023"/>
    </source>
</evidence>
<reference evidence="4 5" key="1">
    <citation type="submission" date="2020-07" db="EMBL/GenBank/DDBJ databases">
        <title>Comparative genomics of pyrophilous fungi reveals a link between fire events and developmental genes.</title>
        <authorList>
            <consortium name="DOE Joint Genome Institute"/>
            <person name="Steindorff A.S."/>
            <person name="Carver A."/>
            <person name="Calhoun S."/>
            <person name="Stillman K."/>
            <person name="Liu H."/>
            <person name="Lipzen A."/>
            <person name="Pangilinan J."/>
            <person name="Labutti K."/>
            <person name="Bruns T.D."/>
            <person name="Grigoriev I.V."/>
        </authorList>
    </citation>
    <scope>NUCLEOTIDE SEQUENCE [LARGE SCALE GENOMIC DNA]</scope>
    <source>
        <strain evidence="4 5">CBS 144469</strain>
    </source>
</reference>
<feature type="repeat" description="ANK" evidence="2">
    <location>
        <begin position="557"/>
        <end position="589"/>
    </location>
</feature>
<dbReference type="PROSITE" id="PS50088">
    <property type="entry name" value="ANK_REPEAT"/>
    <property type="match status" value="1"/>
</dbReference>
<dbReference type="OrthoDB" id="7464126at2759"/>
<accession>A0A8H6H9G2</accession>
<dbReference type="InterPro" id="IPR027417">
    <property type="entry name" value="P-loop_NTPase"/>
</dbReference>
<dbReference type="PANTHER" id="PTHR10039">
    <property type="entry name" value="AMELOGENIN"/>
    <property type="match status" value="1"/>
</dbReference>
<dbReference type="InterPro" id="IPR056884">
    <property type="entry name" value="NPHP3-like_N"/>
</dbReference>
<keyword evidence="5" id="KW-1185">Reference proteome</keyword>
<dbReference type="SMART" id="SM00248">
    <property type="entry name" value="ANK"/>
    <property type="match status" value="4"/>
</dbReference>
<dbReference type="InterPro" id="IPR002110">
    <property type="entry name" value="Ankyrin_rpt"/>
</dbReference>
<dbReference type="Gene3D" id="1.25.40.20">
    <property type="entry name" value="Ankyrin repeat-containing domain"/>
    <property type="match status" value="3"/>
</dbReference>
<dbReference type="AlphaFoldDB" id="A0A8H6H9G2"/>
<evidence type="ECO:0000313" key="5">
    <source>
        <dbReference type="Proteomes" id="UP000521943"/>
    </source>
</evidence>
<dbReference type="PANTHER" id="PTHR10039:SF16">
    <property type="entry name" value="GPI INOSITOL-DEACYLASE"/>
    <property type="match status" value="1"/>
</dbReference>
<proteinExistence type="predicted"/>
<dbReference type="Gene3D" id="3.40.50.300">
    <property type="entry name" value="P-loop containing nucleotide triphosphate hydrolases"/>
    <property type="match status" value="1"/>
</dbReference>
<dbReference type="InterPro" id="IPR036770">
    <property type="entry name" value="Ankyrin_rpt-contain_sf"/>
</dbReference>
<dbReference type="EMBL" id="JACGCI010000210">
    <property type="protein sequence ID" value="KAF6741957.1"/>
    <property type="molecule type" value="Genomic_DNA"/>
</dbReference>
<name>A0A8H6H9G2_9AGAR</name>
<evidence type="ECO:0000313" key="4">
    <source>
        <dbReference type="EMBL" id="KAF6741957.1"/>
    </source>
</evidence>
<evidence type="ECO:0000256" key="1">
    <source>
        <dbReference type="ARBA" id="ARBA00022737"/>
    </source>
</evidence>
<feature type="domain" description="Nephrocystin 3-like N-terminal" evidence="3">
    <location>
        <begin position="50"/>
        <end position="209"/>
    </location>
</feature>
<organism evidence="4 5">
    <name type="scientific">Ephemerocybe angulata</name>
    <dbReference type="NCBI Taxonomy" id="980116"/>
    <lineage>
        <taxon>Eukaryota</taxon>
        <taxon>Fungi</taxon>
        <taxon>Dikarya</taxon>
        <taxon>Basidiomycota</taxon>
        <taxon>Agaricomycotina</taxon>
        <taxon>Agaricomycetes</taxon>
        <taxon>Agaricomycetidae</taxon>
        <taxon>Agaricales</taxon>
        <taxon>Agaricineae</taxon>
        <taxon>Psathyrellaceae</taxon>
        <taxon>Ephemerocybe</taxon>
    </lineage>
</organism>
<protein>
    <recommendedName>
        <fullName evidence="3">Nephrocystin 3-like N-terminal domain-containing protein</fullName>
    </recommendedName>
</protein>
<evidence type="ECO:0000259" key="3">
    <source>
        <dbReference type="Pfam" id="PF24883"/>
    </source>
</evidence>
<comment type="caution">
    <text evidence="4">The sequence shown here is derived from an EMBL/GenBank/DDBJ whole genome shotgun (WGS) entry which is preliminary data.</text>
</comment>
<gene>
    <name evidence="4" type="ORF">DFP72DRAFT_1082879</name>
</gene>
<dbReference type="SUPFAM" id="SSF48403">
    <property type="entry name" value="Ankyrin repeat"/>
    <property type="match status" value="1"/>
</dbReference>
<keyword evidence="2" id="KW-0040">ANK repeat</keyword>
<dbReference type="Proteomes" id="UP000521943">
    <property type="component" value="Unassembled WGS sequence"/>
</dbReference>